<dbReference type="Proteomes" id="UP000092659">
    <property type="component" value="Chromosome"/>
</dbReference>
<evidence type="ECO:0000313" key="2">
    <source>
        <dbReference type="Proteomes" id="UP000092659"/>
    </source>
</evidence>
<sequence>MLRTSADDGSTAEHAELIMTGWRVRDYAQDDLEALIRVDMESRTTEEPPLFPLSDAVTALQAQQTEKFARIQRPGRRGSIRDGRVRPAQVACRCPYR</sequence>
<protein>
    <submittedName>
        <fullName evidence="1">Uncharacterized protein</fullName>
    </submittedName>
</protein>
<name>A0A1B1AVA8_9ACTN</name>
<dbReference type="EMBL" id="CP016279">
    <property type="protein sequence ID" value="ANP50471.1"/>
    <property type="molecule type" value="Genomic_DNA"/>
</dbReference>
<proteinExistence type="predicted"/>
<dbReference type="AlphaFoldDB" id="A0A1B1AVA8"/>
<evidence type="ECO:0000313" key="1">
    <source>
        <dbReference type="EMBL" id="ANP50471.1"/>
    </source>
</evidence>
<gene>
    <name evidence="1" type="ORF">AVL59_13340</name>
</gene>
<dbReference type="KEGG" id="sgs:AVL59_13340"/>
<accession>A0A1B1AVA8</accession>
<dbReference type="STRING" id="68214.AVL59_13340"/>
<reference evidence="1 2" key="1">
    <citation type="submission" date="2016-06" db="EMBL/GenBank/DDBJ databases">
        <title>Complete genome sequence of Streptomyces griseochromogenes ATCC 14511, the Blasticidin S producer.</title>
        <authorList>
            <person name="Wu L."/>
        </authorList>
    </citation>
    <scope>NUCLEOTIDE SEQUENCE [LARGE SCALE GENOMIC DNA]</scope>
    <source>
        <strain evidence="1 2">ATCC 14511</strain>
    </source>
</reference>
<organism evidence="1 2">
    <name type="scientific">Streptomyces griseochromogenes</name>
    <dbReference type="NCBI Taxonomy" id="68214"/>
    <lineage>
        <taxon>Bacteria</taxon>
        <taxon>Bacillati</taxon>
        <taxon>Actinomycetota</taxon>
        <taxon>Actinomycetes</taxon>
        <taxon>Kitasatosporales</taxon>
        <taxon>Streptomycetaceae</taxon>
        <taxon>Streptomyces</taxon>
    </lineage>
</organism>